<dbReference type="Pfam" id="PF02321">
    <property type="entry name" value="OEP"/>
    <property type="match status" value="2"/>
</dbReference>
<dbReference type="InterPro" id="IPR051906">
    <property type="entry name" value="TolC-like"/>
</dbReference>
<evidence type="ECO:0000256" key="1">
    <source>
        <dbReference type="ARBA" id="ARBA00004442"/>
    </source>
</evidence>
<dbReference type="EMBL" id="RMBX01000005">
    <property type="protein sequence ID" value="RPD41314.1"/>
    <property type="molecule type" value="Genomic_DNA"/>
</dbReference>
<keyword evidence="10" id="KW-1185">Reference proteome</keyword>
<comment type="subcellular location">
    <subcellularLocation>
        <location evidence="1">Cell outer membrane</location>
    </subcellularLocation>
</comment>
<dbReference type="SUPFAM" id="SSF56954">
    <property type="entry name" value="Outer membrane efflux proteins (OEP)"/>
    <property type="match status" value="1"/>
</dbReference>
<dbReference type="RefSeq" id="WP_120516385.1">
    <property type="nucleotide sequence ID" value="NZ_QXZY01000006.1"/>
</dbReference>
<keyword evidence="6" id="KW-0472">Membrane</keyword>
<evidence type="ECO:0000256" key="7">
    <source>
        <dbReference type="ARBA" id="ARBA00023237"/>
    </source>
</evidence>
<evidence type="ECO:0000256" key="3">
    <source>
        <dbReference type="ARBA" id="ARBA00022448"/>
    </source>
</evidence>
<feature type="signal peptide" evidence="8">
    <location>
        <begin position="1"/>
        <end position="22"/>
    </location>
</feature>
<gene>
    <name evidence="9" type="ORF">EG028_11610</name>
</gene>
<comment type="caution">
    <text evidence="9">The sequence shown here is derived from an EMBL/GenBank/DDBJ whole genome shotgun (WGS) entry which is preliminary data.</text>
</comment>
<dbReference type="OrthoDB" id="940457at2"/>
<reference evidence="10" key="1">
    <citation type="submission" date="2018-11" db="EMBL/GenBank/DDBJ databases">
        <title>Chitinophaga lutea sp.nov., isolate from arsenic contaminated soil.</title>
        <authorList>
            <person name="Zong Y."/>
        </authorList>
    </citation>
    <scope>NUCLEOTIDE SEQUENCE [LARGE SCALE GENOMIC DNA]</scope>
    <source>
        <strain evidence="10">YLT18</strain>
    </source>
</reference>
<keyword evidence="8" id="KW-0732">Signal</keyword>
<name>A0A3N4MBR6_9BACT</name>
<comment type="similarity">
    <text evidence="2">Belongs to the outer membrane factor (OMF) (TC 1.B.17) family.</text>
</comment>
<dbReference type="Proteomes" id="UP000279089">
    <property type="component" value="Unassembled WGS sequence"/>
</dbReference>
<proteinExistence type="inferred from homology"/>
<evidence type="ECO:0000256" key="2">
    <source>
        <dbReference type="ARBA" id="ARBA00007613"/>
    </source>
</evidence>
<evidence type="ECO:0000256" key="4">
    <source>
        <dbReference type="ARBA" id="ARBA00022452"/>
    </source>
</evidence>
<sequence length="490" mass="56115">MLKFRFTIACLLGSAPFTVSQAQEQLVLQEVVATAQRNSPSYYRAQSRALNSLYAYRYFRAGQLPQLVLGINNSSSPFGETVEVLQPDGKVEYVRRSTSNTAVNLGLRQNVPWTGGTFSVQSNLNRFDEFTGTTKTNYLATPFSINYNQPSIVYNPFYWERKISPIAYDESKRQYIEDLETVALDGASLFFEALSAQTQERIYQQNVANQDTLFKISQGRFDLGRIAENELLQIELSLLNARNTLEQATLQKEMAYQELKRFLNMPKDAAIQLTAPAVVPLFSVPLDKAVAEAGNNRQSVLEFRRRRLEAEQDVAEARAYSGYEFNLRAQLGQTNNGTTFGGVYSGGEIQQNFAVGIGIPLLDWGRARYRVRQAKANRDLIEIDIQQAERQFEQEVYLQTQQFNIQKNLLASATKADTIARLRYEITKARYMIGKISITDLNLAQSEKDQASQSYVFALRNFWRAYYTVRRLTLYDFERNEKIRYEFTEK</sequence>
<dbReference type="Gene3D" id="1.20.1600.10">
    <property type="entry name" value="Outer membrane efflux proteins (OEP)"/>
    <property type="match status" value="1"/>
</dbReference>
<dbReference type="PANTHER" id="PTHR30026:SF20">
    <property type="entry name" value="OUTER MEMBRANE PROTEIN TOLC"/>
    <property type="match status" value="1"/>
</dbReference>
<accession>A0A3N4MBR6</accession>
<dbReference type="PANTHER" id="PTHR30026">
    <property type="entry name" value="OUTER MEMBRANE PROTEIN TOLC"/>
    <property type="match status" value="1"/>
</dbReference>
<dbReference type="GO" id="GO:0015288">
    <property type="term" value="F:porin activity"/>
    <property type="evidence" value="ECO:0007669"/>
    <property type="project" value="TreeGrafter"/>
</dbReference>
<keyword evidence="5" id="KW-0812">Transmembrane</keyword>
<evidence type="ECO:0000256" key="6">
    <source>
        <dbReference type="ARBA" id="ARBA00023136"/>
    </source>
</evidence>
<dbReference type="GO" id="GO:0009279">
    <property type="term" value="C:cell outer membrane"/>
    <property type="evidence" value="ECO:0007669"/>
    <property type="project" value="UniProtKB-SubCell"/>
</dbReference>
<organism evidence="9 10">
    <name type="scientific">Chitinophaga barathri</name>
    <dbReference type="NCBI Taxonomy" id="1647451"/>
    <lineage>
        <taxon>Bacteria</taxon>
        <taxon>Pseudomonadati</taxon>
        <taxon>Bacteroidota</taxon>
        <taxon>Chitinophagia</taxon>
        <taxon>Chitinophagales</taxon>
        <taxon>Chitinophagaceae</taxon>
        <taxon>Chitinophaga</taxon>
    </lineage>
</organism>
<dbReference type="GO" id="GO:0015562">
    <property type="term" value="F:efflux transmembrane transporter activity"/>
    <property type="evidence" value="ECO:0007669"/>
    <property type="project" value="InterPro"/>
</dbReference>
<protein>
    <submittedName>
        <fullName evidence="9">TolC family protein</fullName>
    </submittedName>
</protein>
<evidence type="ECO:0000256" key="8">
    <source>
        <dbReference type="SAM" id="SignalP"/>
    </source>
</evidence>
<dbReference type="AlphaFoldDB" id="A0A3N4MBR6"/>
<keyword evidence="7" id="KW-0998">Cell outer membrane</keyword>
<feature type="chain" id="PRO_5018059532" evidence="8">
    <location>
        <begin position="23"/>
        <end position="490"/>
    </location>
</feature>
<keyword evidence="3" id="KW-0813">Transport</keyword>
<keyword evidence="4" id="KW-1134">Transmembrane beta strand</keyword>
<evidence type="ECO:0000256" key="5">
    <source>
        <dbReference type="ARBA" id="ARBA00022692"/>
    </source>
</evidence>
<dbReference type="InterPro" id="IPR003423">
    <property type="entry name" value="OMP_efflux"/>
</dbReference>
<evidence type="ECO:0000313" key="10">
    <source>
        <dbReference type="Proteomes" id="UP000279089"/>
    </source>
</evidence>
<dbReference type="GO" id="GO:1990281">
    <property type="term" value="C:efflux pump complex"/>
    <property type="evidence" value="ECO:0007669"/>
    <property type="project" value="TreeGrafter"/>
</dbReference>
<evidence type="ECO:0000313" key="9">
    <source>
        <dbReference type="EMBL" id="RPD41314.1"/>
    </source>
</evidence>